<proteinExistence type="predicted"/>
<name>A0A8D4SQP3_9GAMM</name>
<organism evidence="1 2">
    <name type="scientific">Yersinia rochesterensis</name>
    <dbReference type="NCBI Taxonomy" id="1604335"/>
    <lineage>
        <taxon>Bacteria</taxon>
        <taxon>Pseudomonadati</taxon>
        <taxon>Pseudomonadota</taxon>
        <taxon>Gammaproteobacteria</taxon>
        <taxon>Enterobacterales</taxon>
        <taxon>Yersiniaceae</taxon>
        <taxon>Yersinia</taxon>
    </lineage>
</organism>
<protein>
    <submittedName>
        <fullName evidence="1">Uncharacterized protein</fullName>
    </submittedName>
</protein>
<evidence type="ECO:0000313" key="2">
    <source>
        <dbReference type="Proteomes" id="UP000265864"/>
    </source>
</evidence>
<accession>A0A8D4SQP3</accession>
<dbReference type="AlphaFoldDB" id="A0A8D4SQP3"/>
<reference evidence="1 2" key="1">
    <citation type="submission" date="2018-09" db="EMBL/GenBank/DDBJ databases">
        <title>Yersinia kristensenii subsp. rochesterensis subsp. nov., Isolated from Human Feces.</title>
        <authorList>
            <person name="Cunningham S.A."/>
            <person name="Jeraldo P."/>
            <person name="Patel R."/>
        </authorList>
    </citation>
    <scope>NUCLEOTIDE SEQUENCE [LARGE SCALE GENOMIC DNA]</scope>
    <source>
        <strain evidence="1 2">ATCC BAA-2637</strain>
    </source>
</reference>
<dbReference type="EMBL" id="CP032482">
    <property type="protein sequence ID" value="AYD43921.1"/>
    <property type="molecule type" value="Genomic_DNA"/>
</dbReference>
<evidence type="ECO:0000313" key="1">
    <source>
        <dbReference type="EMBL" id="AYD43921.1"/>
    </source>
</evidence>
<dbReference type="Proteomes" id="UP000265864">
    <property type="component" value="Chromosome"/>
</dbReference>
<gene>
    <name evidence="1" type="ORF">DXZ79_09545</name>
</gene>
<sequence length="84" mass="9751">MSGWQFVGKRGSPRRLSFPTCSGGPDYFGYFPAYSYNESHPWVLPISFKGEIYVGLMKIYYELEPVGRDIWLETTLFHQNMTCV</sequence>